<organism evidence="4 5">
    <name type="scientific">Robbsia betulipollinis</name>
    <dbReference type="NCBI Taxonomy" id="2981849"/>
    <lineage>
        <taxon>Bacteria</taxon>
        <taxon>Pseudomonadati</taxon>
        <taxon>Pseudomonadota</taxon>
        <taxon>Betaproteobacteria</taxon>
        <taxon>Burkholderiales</taxon>
        <taxon>Burkholderiaceae</taxon>
        <taxon>Robbsia</taxon>
    </lineage>
</organism>
<evidence type="ECO:0000259" key="3">
    <source>
        <dbReference type="Pfam" id="PF10017"/>
    </source>
</evidence>
<name>A0ABT3ZPA3_9BURK</name>
<comment type="caution">
    <text evidence="4">The sequence shown here is derived from an EMBL/GenBank/DDBJ whole genome shotgun (WGS) entry which is preliminary data.</text>
</comment>
<dbReference type="RefSeq" id="WP_267847490.1">
    <property type="nucleotide sequence ID" value="NZ_JAPMXC010000001.1"/>
</dbReference>
<reference evidence="4" key="1">
    <citation type="submission" date="2022-11" db="EMBL/GenBank/DDBJ databases">
        <title>Robbsia betulipollinis sp. nov., isolated from pollen of birch (Betula pendula).</title>
        <authorList>
            <person name="Shi H."/>
            <person name="Ambika Manirajan B."/>
            <person name="Ratering S."/>
            <person name="Geissler-Plaum R."/>
            <person name="Schnell S."/>
        </authorList>
    </citation>
    <scope>NUCLEOTIDE SEQUENCE</scope>
    <source>
        <strain evidence="4">Bb-Pol-6</strain>
    </source>
</reference>
<evidence type="ECO:0000313" key="5">
    <source>
        <dbReference type="Proteomes" id="UP001082899"/>
    </source>
</evidence>
<dbReference type="SUPFAM" id="SSF53335">
    <property type="entry name" value="S-adenosyl-L-methionine-dependent methyltransferases"/>
    <property type="match status" value="1"/>
</dbReference>
<evidence type="ECO:0000256" key="1">
    <source>
        <dbReference type="ARBA" id="ARBA00022603"/>
    </source>
</evidence>
<dbReference type="InterPro" id="IPR017804">
    <property type="entry name" value="MeTrfase_EgtD-like"/>
</dbReference>
<gene>
    <name evidence="4" type="ORF">OVY01_11100</name>
</gene>
<evidence type="ECO:0000313" key="4">
    <source>
        <dbReference type="EMBL" id="MCY0387770.1"/>
    </source>
</evidence>
<keyword evidence="2" id="KW-0808">Transferase</keyword>
<dbReference type="PANTHER" id="PTHR43397">
    <property type="entry name" value="ERGOTHIONEINE BIOSYNTHESIS PROTEIN 1"/>
    <property type="match status" value="1"/>
</dbReference>
<dbReference type="Pfam" id="PF10017">
    <property type="entry name" value="Methyltransf_33"/>
    <property type="match status" value="1"/>
</dbReference>
<proteinExistence type="predicted"/>
<dbReference type="InterPro" id="IPR051128">
    <property type="entry name" value="EgtD_Methyltrsf_superfamily"/>
</dbReference>
<protein>
    <submittedName>
        <fullName evidence="4">L-histidine N(Alpha)-methyltransferase</fullName>
    </submittedName>
</protein>
<dbReference type="PANTHER" id="PTHR43397:SF1">
    <property type="entry name" value="ERGOTHIONEINE BIOSYNTHESIS PROTEIN 1"/>
    <property type="match status" value="1"/>
</dbReference>
<sequence length="339" mass="36305">MSTPVVEKAREAPFAAFAAEVRTGLGASGQKSLPSSYLYDEVGSALFEVITALPEYGVTRAEERVLAQHGARIAQAFRAAVPGRSGDSAPAPVRVIELGSGTGRKTRLILEALARDGTPLTYCPIDISGSALVQCCQAMANIEGVRVEPFESDYVAGLAAASAARRPGEATLVLFLGSTIGNFPQLAATRFLQSIRASLHVGDALLLGADLLKPVDELLRAYDDPIGVTAAFNLNLLARLNRDLGAGIEIDGFVHEARFNAQARSVEMHLRAVRAQNVVIHAADVNVAFQPGETIWTESSHKYLADEIVHMGQDARFALLGQWVDEVWPFAETLMVARD</sequence>
<dbReference type="Gene3D" id="3.40.50.150">
    <property type="entry name" value="Vaccinia Virus protein VP39"/>
    <property type="match status" value="1"/>
</dbReference>
<dbReference type="Proteomes" id="UP001082899">
    <property type="component" value="Unassembled WGS sequence"/>
</dbReference>
<feature type="domain" description="Histidine-specific methyltransferase SAM-dependent" evidence="3">
    <location>
        <begin position="17"/>
        <end position="335"/>
    </location>
</feature>
<dbReference type="InterPro" id="IPR019257">
    <property type="entry name" value="MeTrfase_dom"/>
</dbReference>
<evidence type="ECO:0000256" key="2">
    <source>
        <dbReference type="ARBA" id="ARBA00022679"/>
    </source>
</evidence>
<keyword evidence="5" id="KW-1185">Reference proteome</keyword>
<dbReference type="EMBL" id="JAPMXC010000001">
    <property type="protein sequence ID" value="MCY0387770.1"/>
    <property type="molecule type" value="Genomic_DNA"/>
</dbReference>
<dbReference type="PIRSF" id="PIRSF018005">
    <property type="entry name" value="UCP018005"/>
    <property type="match status" value="1"/>
</dbReference>
<accession>A0ABT3ZPA3</accession>
<dbReference type="InterPro" id="IPR029063">
    <property type="entry name" value="SAM-dependent_MTases_sf"/>
</dbReference>
<keyword evidence="1" id="KW-0489">Methyltransferase</keyword>